<feature type="transmembrane region" description="Helical" evidence="1">
    <location>
        <begin position="6"/>
        <end position="26"/>
    </location>
</feature>
<dbReference type="InterPro" id="IPR035919">
    <property type="entry name" value="EAL_sf"/>
</dbReference>
<dbReference type="PROSITE" id="PS50112">
    <property type="entry name" value="PAS"/>
    <property type="match status" value="1"/>
</dbReference>
<dbReference type="CDD" id="cd01949">
    <property type="entry name" value="GGDEF"/>
    <property type="match status" value="1"/>
</dbReference>
<dbReference type="SUPFAM" id="SSF55073">
    <property type="entry name" value="Nucleotide cyclase"/>
    <property type="match status" value="1"/>
</dbReference>
<dbReference type="InterPro" id="IPR001610">
    <property type="entry name" value="PAC"/>
</dbReference>
<feature type="domain" description="EAL" evidence="4">
    <location>
        <begin position="513"/>
        <end position="767"/>
    </location>
</feature>
<evidence type="ECO:0000313" key="6">
    <source>
        <dbReference type="EMBL" id="CAM76798.1"/>
    </source>
</evidence>
<feature type="transmembrane region" description="Helical" evidence="1">
    <location>
        <begin position="38"/>
        <end position="59"/>
    </location>
</feature>
<dbReference type="CDD" id="cd00130">
    <property type="entry name" value="PAS"/>
    <property type="match status" value="1"/>
</dbReference>
<feature type="transmembrane region" description="Helical" evidence="1">
    <location>
        <begin position="176"/>
        <end position="198"/>
    </location>
</feature>
<dbReference type="InterPro" id="IPR029787">
    <property type="entry name" value="Nucleotide_cyclase"/>
</dbReference>
<dbReference type="NCBIfam" id="TIGR00254">
    <property type="entry name" value="GGDEF"/>
    <property type="match status" value="1"/>
</dbReference>
<feature type="transmembrane region" description="Helical" evidence="1">
    <location>
        <begin position="92"/>
        <end position="112"/>
    </location>
</feature>
<keyword evidence="1" id="KW-0812">Transmembrane</keyword>
<gene>
    <name evidence="6" type="ORF">MGR_3151</name>
</gene>
<dbReference type="AlphaFoldDB" id="A4U1P1"/>
<feature type="transmembrane region" description="Helical" evidence="1">
    <location>
        <begin position="118"/>
        <end position="138"/>
    </location>
</feature>
<dbReference type="PROSITE" id="PS50887">
    <property type="entry name" value="GGDEF"/>
    <property type="match status" value="1"/>
</dbReference>
<reference evidence="6" key="1">
    <citation type="journal article" date="2007" name="J. Bacteriol.">
        <title>Comparative genome analysis of four magnetotactic bacteria reveals a complex set of group-specific genes implicated in magnetosome biomineralization and function.</title>
        <authorList>
            <person name="Richter M."/>
            <person name="Kube M."/>
            <person name="Bazylinski D.A."/>
            <person name="Lombardot T."/>
            <person name="Gloeckner F.O."/>
            <person name="Reinhardt R."/>
            <person name="Schueler D."/>
        </authorList>
    </citation>
    <scope>NUCLEOTIDE SEQUENCE</scope>
    <source>
        <strain evidence="6">MSR-1</strain>
    </source>
</reference>
<dbReference type="FunFam" id="3.20.20.450:FF:000001">
    <property type="entry name" value="Cyclic di-GMP phosphodiesterase yahA"/>
    <property type="match status" value="1"/>
</dbReference>
<dbReference type="InterPro" id="IPR000014">
    <property type="entry name" value="PAS"/>
</dbReference>
<dbReference type="Gene3D" id="3.20.20.450">
    <property type="entry name" value="EAL domain"/>
    <property type="match status" value="1"/>
</dbReference>
<dbReference type="InterPro" id="IPR000160">
    <property type="entry name" value="GGDEF_dom"/>
</dbReference>
<proteinExistence type="predicted"/>
<dbReference type="NCBIfam" id="TIGR00229">
    <property type="entry name" value="sensory_box"/>
    <property type="match status" value="1"/>
</dbReference>
<dbReference type="Gene3D" id="3.30.70.270">
    <property type="match status" value="1"/>
</dbReference>
<dbReference type="SMART" id="SM00091">
    <property type="entry name" value="PAS"/>
    <property type="match status" value="1"/>
</dbReference>
<dbReference type="SMART" id="SM00086">
    <property type="entry name" value="PAC"/>
    <property type="match status" value="1"/>
</dbReference>
<dbReference type="PANTHER" id="PTHR44757:SF2">
    <property type="entry name" value="BIOFILM ARCHITECTURE MAINTENANCE PROTEIN MBAA"/>
    <property type="match status" value="1"/>
</dbReference>
<dbReference type="InterPro" id="IPR000700">
    <property type="entry name" value="PAS-assoc_C"/>
</dbReference>
<dbReference type="SUPFAM" id="SSF55785">
    <property type="entry name" value="PYP-like sensor domain (PAS domain)"/>
    <property type="match status" value="1"/>
</dbReference>
<dbReference type="EMBL" id="CU459003">
    <property type="protein sequence ID" value="CAM76798.1"/>
    <property type="molecule type" value="Genomic_DNA"/>
</dbReference>
<evidence type="ECO:0000259" key="4">
    <source>
        <dbReference type="PROSITE" id="PS50883"/>
    </source>
</evidence>
<feature type="domain" description="PAS" evidence="2">
    <location>
        <begin position="223"/>
        <end position="283"/>
    </location>
</feature>
<evidence type="ECO:0000256" key="1">
    <source>
        <dbReference type="SAM" id="Phobius"/>
    </source>
</evidence>
<dbReference type="CDD" id="cd01948">
    <property type="entry name" value="EAL"/>
    <property type="match status" value="1"/>
</dbReference>
<dbReference type="InterPro" id="IPR043128">
    <property type="entry name" value="Rev_trsase/Diguanyl_cyclase"/>
</dbReference>
<evidence type="ECO:0000259" key="5">
    <source>
        <dbReference type="PROSITE" id="PS50887"/>
    </source>
</evidence>
<dbReference type="InterPro" id="IPR035965">
    <property type="entry name" value="PAS-like_dom_sf"/>
</dbReference>
<protein>
    <submittedName>
        <fullName evidence="6">Sensory box/GGDEF family protein</fullName>
    </submittedName>
</protein>
<dbReference type="PROSITE" id="PS50883">
    <property type="entry name" value="EAL"/>
    <property type="match status" value="1"/>
</dbReference>
<dbReference type="SUPFAM" id="SSF141868">
    <property type="entry name" value="EAL domain-like"/>
    <property type="match status" value="1"/>
</dbReference>
<dbReference type="PROSITE" id="PS50113">
    <property type="entry name" value="PAC"/>
    <property type="match status" value="1"/>
</dbReference>
<name>A4U1P1_9PROT</name>
<evidence type="ECO:0000259" key="3">
    <source>
        <dbReference type="PROSITE" id="PS50113"/>
    </source>
</evidence>
<dbReference type="PANTHER" id="PTHR44757">
    <property type="entry name" value="DIGUANYLATE CYCLASE DGCP"/>
    <property type="match status" value="1"/>
</dbReference>
<sequence>MDAAAPTVIFGAFLGNLVLAVALAFVGRGHGSTRSMPVFAVAFALFAFRFLFMAISGSVAPQQVVLWAEVVHVAAGSVLLAGLCPHKGCRSLWLLIAVTTVSLMGWVVWASIHIAPMAAIIPSSLYIGAAMLAAALVFWRRARRIPGNGYSLVALLFALWGLHKLDYPWLAAVPQAVPYGFMLTQVLSIGLGVALLIAADRESRARENEGRRRSQALLHLQGEAMAATANAIFITDRAGRIEWCNKAFSQLTGWAETEAMGRGARRLLMGAERDRRMDEALKRGENWRGELNLRRRDGTLYVVDQNVTPIRDDRGRISHYVVVQEDVTERRRAEERIRFLSNHDALTALPNRLLFREQIQRAIGRAKTERHGLAVLILDLDDFSHYNDVLGHDGGDHLLLAITERLMSTARGIESLARVGGDEFGFLLLTTDGGESVVELAGSLTKAMRRPFDINGHDVQVGAAIGITLYPDDGADADTLLKNADMAMYRAIEDNPNGYRFFAPTMDAELALRRRLESDLRKAIQRDELELHYQPIVDTQSRRIISFEALLRWNHADDGWISPVEFIPMAEGNGMIGPIGEWVLRRACQQMRDWDRMGIPPVPVAVNMSALQLKRQDVPMLVRKMLTEAGVPSHRLELELTETTVMEDADAAQRIFADIAGLGVRLAVDDFGTGYSSLARLKRFPVGKLKIDRSFVGDLAEDEGDAAIARAIISMGHAMGLKVVAEGVETPEQLAILAEAGCDAIQGFLFSRAVPADQAAELLRRGVC</sequence>
<feature type="domain" description="GGDEF" evidence="5">
    <location>
        <begin position="371"/>
        <end position="504"/>
    </location>
</feature>
<dbReference type="SMART" id="SM00052">
    <property type="entry name" value="EAL"/>
    <property type="match status" value="1"/>
</dbReference>
<dbReference type="RefSeq" id="WP_106001864.1">
    <property type="nucleotide sequence ID" value="NZ_CP027527.1"/>
</dbReference>
<accession>A4U1P1</accession>
<dbReference type="InterPro" id="IPR052155">
    <property type="entry name" value="Biofilm_reg_signaling"/>
</dbReference>
<dbReference type="Pfam" id="PF13426">
    <property type="entry name" value="PAS_9"/>
    <property type="match status" value="1"/>
</dbReference>
<organism evidence="6">
    <name type="scientific">Magnetospirillum gryphiswaldense</name>
    <dbReference type="NCBI Taxonomy" id="55518"/>
    <lineage>
        <taxon>Bacteria</taxon>
        <taxon>Pseudomonadati</taxon>
        <taxon>Pseudomonadota</taxon>
        <taxon>Alphaproteobacteria</taxon>
        <taxon>Rhodospirillales</taxon>
        <taxon>Rhodospirillaceae</taxon>
        <taxon>Magnetospirillum</taxon>
    </lineage>
</organism>
<feature type="transmembrane region" description="Helical" evidence="1">
    <location>
        <begin position="150"/>
        <end position="170"/>
    </location>
</feature>
<keyword evidence="1" id="KW-1133">Transmembrane helix</keyword>
<dbReference type="Pfam" id="PF00563">
    <property type="entry name" value="EAL"/>
    <property type="match status" value="1"/>
</dbReference>
<dbReference type="Gene3D" id="3.30.450.20">
    <property type="entry name" value="PAS domain"/>
    <property type="match status" value="1"/>
</dbReference>
<dbReference type="SMART" id="SM00267">
    <property type="entry name" value="GGDEF"/>
    <property type="match status" value="1"/>
</dbReference>
<feature type="transmembrane region" description="Helical" evidence="1">
    <location>
        <begin position="65"/>
        <end position="85"/>
    </location>
</feature>
<keyword evidence="1" id="KW-0472">Membrane</keyword>
<feature type="domain" description="PAC" evidence="3">
    <location>
        <begin position="287"/>
        <end position="339"/>
    </location>
</feature>
<evidence type="ECO:0000259" key="2">
    <source>
        <dbReference type="PROSITE" id="PS50112"/>
    </source>
</evidence>
<dbReference type="InterPro" id="IPR001633">
    <property type="entry name" value="EAL_dom"/>
</dbReference>
<dbReference type="Pfam" id="PF00990">
    <property type="entry name" value="GGDEF"/>
    <property type="match status" value="1"/>
</dbReference>